<evidence type="ECO:0000313" key="7">
    <source>
        <dbReference type="Proteomes" id="UP000092573"/>
    </source>
</evidence>
<dbReference type="GO" id="GO:0008483">
    <property type="term" value="F:transaminase activity"/>
    <property type="evidence" value="ECO:0007669"/>
    <property type="project" value="UniProtKB-KW"/>
</dbReference>
<evidence type="ECO:0000256" key="1">
    <source>
        <dbReference type="ARBA" id="ARBA00001933"/>
    </source>
</evidence>
<dbReference type="GO" id="GO:0030170">
    <property type="term" value="F:pyridoxal phosphate binding"/>
    <property type="evidence" value="ECO:0007669"/>
    <property type="project" value="InterPro"/>
</dbReference>
<evidence type="ECO:0000256" key="2">
    <source>
        <dbReference type="ARBA" id="ARBA00022576"/>
    </source>
</evidence>
<dbReference type="Proteomes" id="UP000092573">
    <property type="component" value="Chromosome"/>
</dbReference>
<reference evidence="6 7" key="1">
    <citation type="submission" date="2016-01" db="EMBL/GenBank/DDBJ databases">
        <title>Complete Genome Sequence of Paenibacillus yonginensis DCY84, a novel Plant Growth-Promoting Bacteria with Elicitation of Induced Systemic Resistance.</title>
        <authorList>
            <person name="Kim Y.J."/>
            <person name="Yang D.C."/>
            <person name="Sukweenadhi J."/>
        </authorList>
    </citation>
    <scope>NUCLEOTIDE SEQUENCE [LARGE SCALE GENOMIC DNA]</scope>
    <source>
        <strain evidence="6 7">DCY84</strain>
    </source>
</reference>
<keyword evidence="3" id="KW-0808">Transferase</keyword>
<proteinExistence type="predicted"/>
<dbReference type="InterPro" id="IPR004839">
    <property type="entry name" value="Aminotransferase_I/II_large"/>
</dbReference>
<sequence>MVFLNPNFQNPTGTVTSAERRKQLLDVASELRLPIVEDDPFSLTAYNGEAPLPLEAADVNGSVLNIGSFSKIAASGLRVGWMVAPHAIVERLADARQQMDFGLIVIPQQVAASVPKIAAIRATSKPAADAADLQTRCLVTWSFIQSPKADSIYGASWCPMPKPKRMKSAGAAPALPKHCAD</sequence>
<evidence type="ECO:0000256" key="3">
    <source>
        <dbReference type="ARBA" id="ARBA00022679"/>
    </source>
</evidence>
<feature type="domain" description="Aminotransferase class I/classII large" evidence="5">
    <location>
        <begin position="6"/>
        <end position="113"/>
    </location>
</feature>
<dbReference type="CDD" id="cd00609">
    <property type="entry name" value="AAT_like"/>
    <property type="match status" value="1"/>
</dbReference>
<organism evidence="6 7">
    <name type="scientific">Paenibacillus yonginensis</name>
    <dbReference type="NCBI Taxonomy" id="1462996"/>
    <lineage>
        <taxon>Bacteria</taxon>
        <taxon>Bacillati</taxon>
        <taxon>Bacillota</taxon>
        <taxon>Bacilli</taxon>
        <taxon>Bacillales</taxon>
        <taxon>Paenibacillaceae</taxon>
        <taxon>Paenibacillus</taxon>
    </lineage>
</organism>
<dbReference type="GO" id="GO:1901605">
    <property type="term" value="P:alpha-amino acid metabolic process"/>
    <property type="evidence" value="ECO:0007669"/>
    <property type="project" value="TreeGrafter"/>
</dbReference>
<dbReference type="Gene3D" id="3.40.640.10">
    <property type="entry name" value="Type I PLP-dependent aspartate aminotransferase-like (Major domain)"/>
    <property type="match status" value="1"/>
</dbReference>
<dbReference type="AlphaFoldDB" id="A0A1B1MWF4"/>
<name>A0A1B1MWF4_9BACL</name>
<dbReference type="SUPFAM" id="SSF53383">
    <property type="entry name" value="PLP-dependent transferases"/>
    <property type="match status" value="1"/>
</dbReference>
<dbReference type="InterPro" id="IPR050859">
    <property type="entry name" value="Class-I_PLP-dep_aminotransf"/>
</dbReference>
<keyword evidence="7" id="KW-1185">Reference proteome</keyword>
<protein>
    <recommendedName>
        <fullName evidence="5">Aminotransferase class I/classII large domain-containing protein</fullName>
    </recommendedName>
</protein>
<keyword evidence="2" id="KW-0032">Aminotransferase</keyword>
<dbReference type="Pfam" id="PF00155">
    <property type="entry name" value="Aminotran_1_2"/>
    <property type="match status" value="1"/>
</dbReference>
<comment type="cofactor">
    <cofactor evidence="1">
        <name>pyridoxal 5'-phosphate</name>
        <dbReference type="ChEBI" id="CHEBI:597326"/>
    </cofactor>
</comment>
<dbReference type="PANTHER" id="PTHR42790">
    <property type="entry name" value="AMINOTRANSFERASE"/>
    <property type="match status" value="1"/>
</dbReference>
<keyword evidence="4" id="KW-0663">Pyridoxal phosphate</keyword>
<evidence type="ECO:0000313" key="6">
    <source>
        <dbReference type="EMBL" id="ANS73511.1"/>
    </source>
</evidence>
<evidence type="ECO:0000259" key="5">
    <source>
        <dbReference type="Pfam" id="PF00155"/>
    </source>
</evidence>
<dbReference type="PANTHER" id="PTHR42790:SF19">
    <property type="entry name" value="KYNURENINE_ALPHA-AMINOADIPATE AMINOTRANSFERASE, MITOCHONDRIAL"/>
    <property type="match status" value="1"/>
</dbReference>
<dbReference type="InterPro" id="IPR015421">
    <property type="entry name" value="PyrdxlP-dep_Trfase_major"/>
</dbReference>
<evidence type="ECO:0000256" key="4">
    <source>
        <dbReference type="ARBA" id="ARBA00022898"/>
    </source>
</evidence>
<dbReference type="InterPro" id="IPR015424">
    <property type="entry name" value="PyrdxlP-dep_Trfase"/>
</dbReference>
<accession>A0A1B1MWF4</accession>
<dbReference type="EMBL" id="CP014167">
    <property type="protein sequence ID" value="ANS73511.1"/>
    <property type="molecule type" value="Genomic_DNA"/>
</dbReference>
<gene>
    <name evidence="6" type="ORF">AWM70_02040</name>
</gene>
<dbReference type="KEGG" id="pyg:AWM70_02040"/>